<reference evidence="1" key="2">
    <citation type="submission" date="2022-10" db="EMBL/GenBank/DDBJ databases">
        <authorList>
            <consortium name="ENA_rothamsted_submissions"/>
            <consortium name="culmorum"/>
            <person name="King R."/>
        </authorList>
    </citation>
    <scope>NUCLEOTIDE SEQUENCE</scope>
</reference>
<gene>
    <name evidence="1" type="ORF">DIATSA_LOCUS10152</name>
</gene>
<name>A0A9N9RA45_9NEOP</name>
<proteinExistence type="predicted"/>
<dbReference type="OrthoDB" id="62853at2759"/>
<dbReference type="Proteomes" id="UP001153714">
    <property type="component" value="Chromosome 5"/>
</dbReference>
<evidence type="ECO:0000313" key="2">
    <source>
        <dbReference type="Proteomes" id="UP001153714"/>
    </source>
</evidence>
<accession>A0A9N9RA45</accession>
<protein>
    <submittedName>
        <fullName evidence="1">Uncharacterized protein</fullName>
    </submittedName>
</protein>
<dbReference type="EMBL" id="OU893336">
    <property type="protein sequence ID" value="CAG9792638.1"/>
    <property type="molecule type" value="Genomic_DNA"/>
</dbReference>
<reference evidence="1" key="1">
    <citation type="submission" date="2021-12" db="EMBL/GenBank/DDBJ databases">
        <authorList>
            <person name="King R."/>
        </authorList>
    </citation>
    <scope>NUCLEOTIDE SEQUENCE</scope>
</reference>
<sequence length="234" mass="27641">MSIYHWKLGDIALARMCNKVYAKVQVVKDDKGLFFDDKVLGISANEDGSITATEELCYYVEISRRKERMWLPYTSLHLAERSRPFYGKQSVEKVQVLKSVENKSPKKRKLKEDYIVPLNVKLSKLKEPDLNTTYDMRHMPLKQSKYENAFKEFVRRGKEMLFDNYFFCLQTCKDRDEDCIDYLLNVDASTEDKFEMVFKNVATEKEVENYLRQCWRYNFVNKQSNTSADSSVCL</sequence>
<organism evidence="1 2">
    <name type="scientific">Diatraea saccharalis</name>
    <name type="common">sugarcane borer</name>
    <dbReference type="NCBI Taxonomy" id="40085"/>
    <lineage>
        <taxon>Eukaryota</taxon>
        <taxon>Metazoa</taxon>
        <taxon>Ecdysozoa</taxon>
        <taxon>Arthropoda</taxon>
        <taxon>Hexapoda</taxon>
        <taxon>Insecta</taxon>
        <taxon>Pterygota</taxon>
        <taxon>Neoptera</taxon>
        <taxon>Endopterygota</taxon>
        <taxon>Lepidoptera</taxon>
        <taxon>Glossata</taxon>
        <taxon>Ditrysia</taxon>
        <taxon>Pyraloidea</taxon>
        <taxon>Crambidae</taxon>
        <taxon>Crambinae</taxon>
        <taxon>Diatraea</taxon>
    </lineage>
</organism>
<evidence type="ECO:0000313" key="1">
    <source>
        <dbReference type="EMBL" id="CAG9792638.1"/>
    </source>
</evidence>
<dbReference type="AlphaFoldDB" id="A0A9N9RA45"/>
<keyword evidence="2" id="KW-1185">Reference proteome</keyword>